<sequence length="44" mass="4860">MYTKRLKSSTTRGGKLPCRKGKVGRCVARETAETEVVASNVYAR</sequence>
<dbReference type="EMBL" id="JACHBK010000009">
    <property type="protein sequence ID" value="MBB5537216.1"/>
    <property type="molecule type" value="Genomic_DNA"/>
</dbReference>
<dbReference type="AlphaFoldDB" id="A0A7W8XA09"/>
<protein>
    <submittedName>
        <fullName evidence="1">Uncharacterized protein</fullName>
    </submittedName>
</protein>
<gene>
    <name evidence="1" type="ORF">GGD55_003932</name>
</gene>
<accession>A0A7W8XA09</accession>
<dbReference type="Proteomes" id="UP000585507">
    <property type="component" value="Unassembled WGS sequence"/>
</dbReference>
<organism evidence="1 2">
    <name type="scientific">Rhizobium giardinii</name>
    <dbReference type="NCBI Taxonomy" id="56731"/>
    <lineage>
        <taxon>Bacteria</taxon>
        <taxon>Pseudomonadati</taxon>
        <taxon>Pseudomonadota</taxon>
        <taxon>Alphaproteobacteria</taxon>
        <taxon>Hyphomicrobiales</taxon>
        <taxon>Rhizobiaceae</taxon>
        <taxon>Rhizobium/Agrobacterium group</taxon>
        <taxon>Rhizobium</taxon>
    </lineage>
</organism>
<name>A0A7W8XA09_9HYPH</name>
<evidence type="ECO:0000313" key="1">
    <source>
        <dbReference type="EMBL" id="MBB5537216.1"/>
    </source>
</evidence>
<keyword evidence="2" id="KW-1185">Reference proteome</keyword>
<evidence type="ECO:0000313" key="2">
    <source>
        <dbReference type="Proteomes" id="UP000585507"/>
    </source>
</evidence>
<reference evidence="1 2" key="1">
    <citation type="submission" date="2020-08" db="EMBL/GenBank/DDBJ databases">
        <title>Genomic Encyclopedia of Type Strains, Phase IV (KMG-V): Genome sequencing to study the core and pangenomes of soil and plant-associated prokaryotes.</title>
        <authorList>
            <person name="Whitman W."/>
        </authorList>
    </citation>
    <scope>NUCLEOTIDE SEQUENCE [LARGE SCALE GENOMIC DNA]</scope>
    <source>
        <strain evidence="1 2">SEMIA 4084</strain>
    </source>
</reference>
<comment type="caution">
    <text evidence="1">The sequence shown here is derived from an EMBL/GenBank/DDBJ whole genome shotgun (WGS) entry which is preliminary data.</text>
</comment>
<proteinExistence type="predicted"/>